<dbReference type="GO" id="GO:0008083">
    <property type="term" value="F:growth factor activity"/>
    <property type="evidence" value="ECO:0007669"/>
    <property type="project" value="TreeGrafter"/>
</dbReference>
<name>A0AAW1HR32_POPJA</name>
<keyword evidence="2" id="KW-1015">Disulfide bond</keyword>
<dbReference type="GO" id="GO:0021556">
    <property type="term" value="P:central nervous system formation"/>
    <property type="evidence" value="ECO:0007669"/>
    <property type="project" value="TreeGrafter"/>
</dbReference>
<evidence type="ECO:0000256" key="1">
    <source>
        <dbReference type="ARBA" id="ARBA00022729"/>
    </source>
</evidence>
<keyword evidence="6" id="KW-1185">Reference proteome</keyword>
<dbReference type="AlphaFoldDB" id="A0AAW1HR32"/>
<dbReference type="Pfam" id="PF16077">
    <property type="entry name" value="Spaetzle"/>
    <property type="match status" value="1"/>
</dbReference>
<feature type="domain" description="Spaetzle" evidence="4">
    <location>
        <begin position="101"/>
        <end position="193"/>
    </location>
</feature>
<dbReference type="GO" id="GO:0005615">
    <property type="term" value="C:extracellular space"/>
    <property type="evidence" value="ECO:0007669"/>
    <property type="project" value="UniProtKB-ARBA"/>
</dbReference>
<comment type="caution">
    <text evidence="5">The sequence shown here is derived from an EMBL/GenBank/DDBJ whole genome shotgun (WGS) entry which is preliminary data.</text>
</comment>
<reference evidence="5 6" key="1">
    <citation type="journal article" date="2024" name="BMC Genomics">
        <title>De novo assembly and annotation of Popillia japonica's genome with initial clues to its potential as an invasive pest.</title>
        <authorList>
            <person name="Cucini C."/>
            <person name="Boschi S."/>
            <person name="Funari R."/>
            <person name="Cardaioli E."/>
            <person name="Iannotti N."/>
            <person name="Marturano G."/>
            <person name="Paoli F."/>
            <person name="Bruttini M."/>
            <person name="Carapelli A."/>
            <person name="Frati F."/>
            <person name="Nardi F."/>
        </authorList>
    </citation>
    <scope>NUCLEOTIDE SEQUENCE [LARGE SCALE GENOMIC DNA]</scope>
    <source>
        <strain evidence="5">DMR45628</strain>
    </source>
</reference>
<gene>
    <name evidence="5" type="ORF">QE152_g40367</name>
</gene>
<dbReference type="InterPro" id="IPR029034">
    <property type="entry name" value="Cystine-knot_cytokine"/>
</dbReference>
<proteinExistence type="predicted"/>
<evidence type="ECO:0000256" key="3">
    <source>
        <dbReference type="ARBA" id="ARBA00023180"/>
    </source>
</evidence>
<dbReference type="FunFam" id="2.10.90.10:FF:000056">
    <property type="entry name" value="Protein spaetzle"/>
    <property type="match status" value="1"/>
</dbReference>
<protein>
    <submittedName>
        <fullName evidence="5">Spaetzle</fullName>
    </submittedName>
</protein>
<evidence type="ECO:0000313" key="6">
    <source>
        <dbReference type="Proteomes" id="UP001458880"/>
    </source>
</evidence>
<dbReference type="GO" id="GO:0045087">
    <property type="term" value="P:innate immune response"/>
    <property type="evidence" value="ECO:0007669"/>
    <property type="project" value="TreeGrafter"/>
</dbReference>
<dbReference type="PANTHER" id="PTHR23199">
    <property type="entry name" value="NEUROTROPHIN 1-RELATED"/>
    <property type="match status" value="1"/>
</dbReference>
<dbReference type="GO" id="GO:0005121">
    <property type="term" value="F:Toll binding"/>
    <property type="evidence" value="ECO:0007669"/>
    <property type="project" value="TreeGrafter"/>
</dbReference>
<evidence type="ECO:0000313" key="5">
    <source>
        <dbReference type="EMBL" id="KAK9679009.1"/>
    </source>
</evidence>
<sequence>MHDTMKQVEHRQTWERISRSYGVSFENASEHSQRAEGREDVNIQTRNASPAERRCVMGFCEEVDDYPEDTIKKLLDQHKQYESFFNMPVADLATRGSEEENSCNTSSFVTYPRSAINVKNKRVLIASTDQYKQRIQIELCGDLDGPCTYSKLLPDSYETTCKQKYTTVPLISLDHSTKLKLDTFSVPSCCVCMFRAA</sequence>
<evidence type="ECO:0000259" key="4">
    <source>
        <dbReference type="Pfam" id="PF16077"/>
    </source>
</evidence>
<dbReference type="PANTHER" id="PTHR23199:SF12">
    <property type="entry name" value="NEUROTROPHIN 1-RELATED"/>
    <property type="match status" value="1"/>
</dbReference>
<dbReference type="Gene3D" id="2.10.90.10">
    <property type="entry name" value="Cystine-knot cytokines"/>
    <property type="match status" value="1"/>
</dbReference>
<dbReference type="EMBL" id="JASPKY010001124">
    <property type="protein sequence ID" value="KAK9679009.1"/>
    <property type="molecule type" value="Genomic_DNA"/>
</dbReference>
<dbReference type="InterPro" id="IPR052444">
    <property type="entry name" value="Spz/Toll_ligand-like"/>
</dbReference>
<dbReference type="InterPro" id="IPR032104">
    <property type="entry name" value="Spaetzle"/>
</dbReference>
<accession>A0AAW1HR32</accession>
<dbReference type="SUPFAM" id="SSF57501">
    <property type="entry name" value="Cystine-knot cytokines"/>
    <property type="match status" value="1"/>
</dbReference>
<organism evidence="5 6">
    <name type="scientific">Popillia japonica</name>
    <name type="common">Japanese beetle</name>
    <dbReference type="NCBI Taxonomy" id="7064"/>
    <lineage>
        <taxon>Eukaryota</taxon>
        <taxon>Metazoa</taxon>
        <taxon>Ecdysozoa</taxon>
        <taxon>Arthropoda</taxon>
        <taxon>Hexapoda</taxon>
        <taxon>Insecta</taxon>
        <taxon>Pterygota</taxon>
        <taxon>Neoptera</taxon>
        <taxon>Endopterygota</taxon>
        <taxon>Coleoptera</taxon>
        <taxon>Polyphaga</taxon>
        <taxon>Scarabaeiformia</taxon>
        <taxon>Scarabaeidae</taxon>
        <taxon>Rutelinae</taxon>
        <taxon>Popillia</taxon>
    </lineage>
</organism>
<keyword evidence="3" id="KW-0325">Glycoprotein</keyword>
<evidence type="ECO:0000256" key="2">
    <source>
        <dbReference type="ARBA" id="ARBA00023157"/>
    </source>
</evidence>
<dbReference type="Proteomes" id="UP001458880">
    <property type="component" value="Unassembled WGS sequence"/>
</dbReference>
<keyword evidence="1" id="KW-0732">Signal</keyword>